<organism evidence="1 2">
    <name type="scientific">Armillaria solidipes</name>
    <dbReference type="NCBI Taxonomy" id="1076256"/>
    <lineage>
        <taxon>Eukaryota</taxon>
        <taxon>Fungi</taxon>
        <taxon>Dikarya</taxon>
        <taxon>Basidiomycota</taxon>
        <taxon>Agaricomycotina</taxon>
        <taxon>Agaricomycetes</taxon>
        <taxon>Agaricomycetidae</taxon>
        <taxon>Agaricales</taxon>
        <taxon>Marasmiineae</taxon>
        <taxon>Physalacriaceae</taxon>
        <taxon>Armillaria</taxon>
    </lineage>
</organism>
<proteinExistence type="predicted"/>
<gene>
    <name evidence="1" type="ORF">ARMSODRAFT_1019784</name>
</gene>
<evidence type="ECO:0000313" key="1">
    <source>
        <dbReference type="EMBL" id="PBK68198.1"/>
    </source>
</evidence>
<sequence>MLSGEREWTLSFLEPKPCGANPIPTSYVFSYEDHIQELKSLRSITKRNLSGAQTLRSQSHAPEVHFCSFNPESCDNVWLSREPRENTRVLLQCMWFTIIGLTCLSCVATKSLDFEYMKLRPASKSDEADAEAYPEIDSVPDLGQSLVRLREGSGEPPLIMLHGAGGLYFEYVFFTDKFRTAVWTITVTPDTPLTSLREMAAFYFVKIKAERPTGPYRLASYSASSLLLVVLVKLFEDNGDEVVQATMLDHFLAMFVYLANKFGNLNPRVQEDIKTMLDAGMAAIKGMMERDSNRDTLRRSKNLLMDAWKGGPVNEMSRKSVGTIKAFLTAITEFVYDLTTDETRAASIELIAQWMKTVKVPITVVVAPAGAAGSVSAEDRELWVDLGVKQCLPDAQVVFVKGGHYEFLTDEAVKQLLQDGY</sequence>
<dbReference type="Gene3D" id="3.40.50.1820">
    <property type="entry name" value="alpha/beta hydrolase"/>
    <property type="match status" value="1"/>
</dbReference>
<name>A0A2H3BQ78_9AGAR</name>
<dbReference type="InterPro" id="IPR029058">
    <property type="entry name" value="AB_hydrolase_fold"/>
</dbReference>
<dbReference type="EMBL" id="KZ293433">
    <property type="protein sequence ID" value="PBK68198.1"/>
    <property type="molecule type" value="Genomic_DNA"/>
</dbReference>
<dbReference type="AlphaFoldDB" id="A0A2H3BQ78"/>
<keyword evidence="2" id="KW-1185">Reference proteome</keyword>
<reference evidence="2" key="1">
    <citation type="journal article" date="2017" name="Nat. Ecol. Evol.">
        <title>Genome expansion and lineage-specific genetic innovations in the forest pathogenic fungi Armillaria.</title>
        <authorList>
            <person name="Sipos G."/>
            <person name="Prasanna A.N."/>
            <person name="Walter M.C."/>
            <person name="O'Connor E."/>
            <person name="Balint B."/>
            <person name="Krizsan K."/>
            <person name="Kiss B."/>
            <person name="Hess J."/>
            <person name="Varga T."/>
            <person name="Slot J."/>
            <person name="Riley R."/>
            <person name="Boka B."/>
            <person name="Rigling D."/>
            <person name="Barry K."/>
            <person name="Lee J."/>
            <person name="Mihaltcheva S."/>
            <person name="LaButti K."/>
            <person name="Lipzen A."/>
            <person name="Waldron R."/>
            <person name="Moloney N.M."/>
            <person name="Sperisen C."/>
            <person name="Kredics L."/>
            <person name="Vagvoelgyi C."/>
            <person name="Patrignani A."/>
            <person name="Fitzpatrick D."/>
            <person name="Nagy I."/>
            <person name="Doyle S."/>
            <person name="Anderson J.B."/>
            <person name="Grigoriev I.V."/>
            <person name="Gueldener U."/>
            <person name="Muensterkoetter M."/>
            <person name="Nagy L.G."/>
        </authorList>
    </citation>
    <scope>NUCLEOTIDE SEQUENCE [LARGE SCALE GENOMIC DNA]</scope>
    <source>
        <strain evidence="2">28-4</strain>
    </source>
</reference>
<dbReference type="SUPFAM" id="SSF53474">
    <property type="entry name" value="alpha/beta-Hydrolases"/>
    <property type="match status" value="1"/>
</dbReference>
<dbReference type="Proteomes" id="UP000218334">
    <property type="component" value="Unassembled WGS sequence"/>
</dbReference>
<evidence type="ECO:0000313" key="2">
    <source>
        <dbReference type="Proteomes" id="UP000218334"/>
    </source>
</evidence>
<accession>A0A2H3BQ78</accession>
<protein>
    <submittedName>
        <fullName evidence="1">Uncharacterized protein</fullName>
    </submittedName>
</protein>